<dbReference type="Proteomes" id="UP001501594">
    <property type="component" value="Unassembled WGS sequence"/>
</dbReference>
<protein>
    <submittedName>
        <fullName evidence="2">Uncharacterized protein</fullName>
    </submittedName>
</protein>
<dbReference type="RefSeq" id="WP_344798371.1">
    <property type="nucleotide sequence ID" value="NZ_BAABAU010000006.1"/>
</dbReference>
<evidence type="ECO:0000313" key="2">
    <source>
        <dbReference type="EMBL" id="GAA4267762.1"/>
    </source>
</evidence>
<feature type="transmembrane region" description="Helical" evidence="1">
    <location>
        <begin position="51"/>
        <end position="71"/>
    </location>
</feature>
<reference evidence="3" key="1">
    <citation type="journal article" date="2019" name="Int. J. Syst. Evol. Microbiol.">
        <title>The Global Catalogue of Microorganisms (GCM) 10K type strain sequencing project: providing services to taxonomists for standard genome sequencing and annotation.</title>
        <authorList>
            <consortium name="The Broad Institute Genomics Platform"/>
            <consortium name="The Broad Institute Genome Sequencing Center for Infectious Disease"/>
            <person name="Wu L."/>
            <person name="Ma J."/>
        </authorList>
    </citation>
    <scope>NUCLEOTIDE SEQUENCE [LARGE SCALE GENOMIC DNA]</scope>
    <source>
        <strain evidence="3">JCM 17442</strain>
    </source>
</reference>
<gene>
    <name evidence="2" type="ORF">GCM10022256_33740</name>
</gene>
<evidence type="ECO:0000256" key="1">
    <source>
        <dbReference type="SAM" id="Phobius"/>
    </source>
</evidence>
<feature type="transmembrane region" description="Helical" evidence="1">
    <location>
        <begin position="83"/>
        <end position="104"/>
    </location>
</feature>
<comment type="caution">
    <text evidence="2">The sequence shown here is derived from an EMBL/GenBank/DDBJ whole genome shotgun (WGS) entry which is preliminary data.</text>
</comment>
<proteinExistence type="predicted"/>
<keyword evidence="1" id="KW-0472">Membrane</keyword>
<accession>A0ABP8E693</accession>
<dbReference type="EMBL" id="BAABAU010000006">
    <property type="protein sequence ID" value="GAA4267762.1"/>
    <property type="molecule type" value="Genomic_DNA"/>
</dbReference>
<feature type="transmembrane region" description="Helical" evidence="1">
    <location>
        <begin position="15"/>
        <end position="39"/>
    </location>
</feature>
<organism evidence="2 3">
    <name type="scientific">Frondihabitans peucedani</name>
    <dbReference type="NCBI Taxonomy" id="598626"/>
    <lineage>
        <taxon>Bacteria</taxon>
        <taxon>Bacillati</taxon>
        <taxon>Actinomycetota</taxon>
        <taxon>Actinomycetes</taxon>
        <taxon>Micrococcales</taxon>
        <taxon>Microbacteriaceae</taxon>
        <taxon>Frondihabitans</taxon>
    </lineage>
</organism>
<keyword evidence="1" id="KW-1133">Transmembrane helix</keyword>
<sequence length="198" mass="20962">MQDRPSRALVASGRLFSIVAVTLGSVTVALVCLGTFAHVDVFFHGAAAWDVGAFSLVIAEVAAAARGLLWLRARLHMPVRRALASVGIALAVVSGATAVTGYIGHRATYTTVASSCHGHPAITARETDTLLRARGALYERYGVILIRAPESEYRPSLGVQPAAEGYYTSTCHRDGSVTITFPTSGYAPPIPAITIRER</sequence>
<evidence type="ECO:0000313" key="3">
    <source>
        <dbReference type="Proteomes" id="UP001501594"/>
    </source>
</evidence>
<keyword evidence="1" id="KW-0812">Transmembrane</keyword>
<name>A0ABP8E693_9MICO</name>
<keyword evidence="3" id="KW-1185">Reference proteome</keyword>